<evidence type="ECO:0000256" key="2">
    <source>
        <dbReference type="ARBA" id="ARBA00022840"/>
    </source>
</evidence>
<dbReference type="NCBIfam" id="TIGR02858">
    <property type="entry name" value="spore_III_AA"/>
    <property type="match status" value="1"/>
</dbReference>
<gene>
    <name evidence="4" type="ORF">EV214_103235</name>
</gene>
<protein>
    <submittedName>
        <fullName evidence="4">Stage III sporulation protein AA</fullName>
    </submittedName>
</protein>
<evidence type="ECO:0000313" key="4">
    <source>
        <dbReference type="EMBL" id="TCO79182.1"/>
    </source>
</evidence>
<dbReference type="InterPro" id="IPR027417">
    <property type="entry name" value="P-loop_NTPase"/>
</dbReference>
<feature type="domain" description="AAA+ ATPase" evidence="3">
    <location>
        <begin position="167"/>
        <end position="316"/>
    </location>
</feature>
<dbReference type="Proteomes" id="UP000294919">
    <property type="component" value="Unassembled WGS sequence"/>
</dbReference>
<dbReference type="GO" id="GO:0005524">
    <property type="term" value="F:ATP binding"/>
    <property type="evidence" value="ECO:0007669"/>
    <property type="project" value="UniProtKB-KW"/>
</dbReference>
<dbReference type="RefSeq" id="WP_132242953.1">
    <property type="nucleotide sequence ID" value="NZ_SLWV01000003.1"/>
</dbReference>
<accession>A0A4R2L0U8</accession>
<proteinExistence type="predicted"/>
<dbReference type="Gene3D" id="3.40.50.300">
    <property type="entry name" value="P-loop containing nucleotide triphosphate hydrolases"/>
    <property type="match status" value="1"/>
</dbReference>
<organism evidence="4 5">
    <name type="scientific">Marinisporobacter balticus</name>
    <dbReference type="NCBI Taxonomy" id="2018667"/>
    <lineage>
        <taxon>Bacteria</taxon>
        <taxon>Bacillati</taxon>
        <taxon>Bacillota</taxon>
        <taxon>Clostridia</taxon>
        <taxon>Peptostreptococcales</taxon>
        <taxon>Thermotaleaceae</taxon>
        <taxon>Marinisporobacter</taxon>
    </lineage>
</organism>
<dbReference type="InterPro" id="IPR014217">
    <property type="entry name" value="Spore_III_AA"/>
</dbReference>
<dbReference type="PANTHER" id="PTHR20953">
    <property type="entry name" value="KINASE-RELATED"/>
    <property type="match status" value="1"/>
</dbReference>
<evidence type="ECO:0000256" key="1">
    <source>
        <dbReference type="ARBA" id="ARBA00022741"/>
    </source>
</evidence>
<keyword evidence="2" id="KW-0067">ATP-binding</keyword>
<comment type="caution">
    <text evidence="4">The sequence shown here is derived from an EMBL/GenBank/DDBJ whole genome shotgun (WGS) entry which is preliminary data.</text>
</comment>
<name>A0A4R2L0U8_9FIRM</name>
<dbReference type="Pfam" id="PF19568">
    <property type="entry name" value="Spore_III_AA"/>
    <property type="match status" value="1"/>
</dbReference>
<reference evidence="4 5" key="1">
    <citation type="submission" date="2019-03" db="EMBL/GenBank/DDBJ databases">
        <title>Genomic Encyclopedia of Type Strains, Phase IV (KMG-IV): sequencing the most valuable type-strain genomes for metagenomic binning, comparative biology and taxonomic classification.</title>
        <authorList>
            <person name="Goeker M."/>
        </authorList>
    </citation>
    <scope>NUCLEOTIDE SEQUENCE [LARGE SCALE GENOMIC DNA]</scope>
    <source>
        <strain evidence="4 5">DSM 102940</strain>
    </source>
</reference>
<keyword evidence="1" id="KW-0547">Nucleotide-binding</keyword>
<dbReference type="SUPFAM" id="SSF52540">
    <property type="entry name" value="P-loop containing nucleoside triphosphate hydrolases"/>
    <property type="match status" value="1"/>
</dbReference>
<keyword evidence="5" id="KW-1185">Reference proteome</keyword>
<dbReference type="SMART" id="SM00382">
    <property type="entry name" value="AAA"/>
    <property type="match status" value="1"/>
</dbReference>
<dbReference type="InterPro" id="IPR045735">
    <property type="entry name" value="Spore_III_AA_AAA+_ATPase"/>
</dbReference>
<dbReference type="PANTHER" id="PTHR20953:SF3">
    <property type="entry name" value="P-LOOP CONTAINING NUCLEOSIDE TRIPHOSPHATE HYDROLASES SUPERFAMILY PROTEIN"/>
    <property type="match status" value="1"/>
</dbReference>
<dbReference type="AlphaFoldDB" id="A0A4R2L0U8"/>
<evidence type="ECO:0000313" key="5">
    <source>
        <dbReference type="Proteomes" id="UP000294919"/>
    </source>
</evidence>
<dbReference type="EMBL" id="SLWV01000003">
    <property type="protein sequence ID" value="TCO79182.1"/>
    <property type="molecule type" value="Genomic_DNA"/>
</dbReference>
<evidence type="ECO:0000259" key="3">
    <source>
        <dbReference type="SMART" id="SM00382"/>
    </source>
</evidence>
<dbReference type="InterPro" id="IPR003593">
    <property type="entry name" value="AAA+_ATPase"/>
</dbReference>
<sequence length="347" mass="39405">MEGLKDKNFKNKDCYQNCLKKDILEALPLNLRELFIHLPSEQTKDMEEIRLRVNKPLMISCRNREYFISNKGKIVTNLSESYMITKLDIEKAYQLITDYSIYALEEEIRSGFITLKGGHRVGICGTTVLERHEIKTIKNISGLNIRISKEKLGVSNKVMQYLVEEGTFQNTLIVSPPQCGKTTLLRDIIRNLSNGMKKPNFLGFKVGVVDERSEICGMYQGIPQNDVGIKTDILNACPKAEGMMMLIRSMSPQIIATDEIGKAEDVYAMEEALNAGIKLITTVHGRNLEEIKRRKNLNDLLKQGVFDRIIILSNDPKVGTIKQIFHGKTNKIITADPLQDRRNEIVC</sequence>
<dbReference type="OrthoDB" id="9768243at2"/>